<dbReference type="Pfam" id="PF00651">
    <property type="entry name" value="BTB"/>
    <property type="match status" value="1"/>
</dbReference>
<dbReference type="InterPro" id="IPR000210">
    <property type="entry name" value="BTB/POZ_dom"/>
</dbReference>
<sequence>MFRSKFIESREDEIVIEDVGYVDMLQLLYVIYPFNGPITDKNVKIILKLADFFIMPDVLGQCKKHLRTSTLRYAEKLLLAQQYNFKDLLVEFARQYKTAEDAKKLKSEPEYKLLDSDTRSLILDSIAS</sequence>
<gene>
    <name evidence="2" type="ORF">DdX_11769</name>
</gene>
<evidence type="ECO:0000313" key="2">
    <source>
        <dbReference type="EMBL" id="KAI1708690.1"/>
    </source>
</evidence>
<accession>A0AAD4MWX1</accession>
<organism evidence="2 3">
    <name type="scientific">Ditylenchus destructor</name>
    <dbReference type="NCBI Taxonomy" id="166010"/>
    <lineage>
        <taxon>Eukaryota</taxon>
        <taxon>Metazoa</taxon>
        <taxon>Ecdysozoa</taxon>
        <taxon>Nematoda</taxon>
        <taxon>Chromadorea</taxon>
        <taxon>Rhabditida</taxon>
        <taxon>Tylenchina</taxon>
        <taxon>Tylenchomorpha</taxon>
        <taxon>Sphaerularioidea</taxon>
        <taxon>Anguinidae</taxon>
        <taxon>Anguininae</taxon>
        <taxon>Ditylenchus</taxon>
    </lineage>
</organism>
<proteinExistence type="predicted"/>
<evidence type="ECO:0000259" key="1">
    <source>
        <dbReference type="Pfam" id="PF00651"/>
    </source>
</evidence>
<reference evidence="2" key="1">
    <citation type="submission" date="2022-01" db="EMBL/GenBank/DDBJ databases">
        <title>Genome Sequence Resource for Two Populations of Ditylenchus destructor, the Migratory Endoparasitic Phytonematode.</title>
        <authorList>
            <person name="Zhang H."/>
            <person name="Lin R."/>
            <person name="Xie B."/>
        </authorList>
    </citation>
    <scope>NUCLEOTIDE SEQUENCE</scope>
    <source>
        <strain evidence="2">BazhouSP</strain>
    </source>
</reference>
<dbReference type="AlphaFoldDB" id="A0AAD4MWX1"/>
<keyword evidence="3" id="KW-1185">Reference proteome</keyword>
<comment type="caution">
    <text evidence="2">The sequence shown here is derived from an EMBL/GenBank/DDBJ whole genome shotgun (WGS) entry which is preliminary data.</text>
</comment>
<dbReference type="SUPFAM" id="SSF54695">
    <property type="entry name" value="POZ domain"/>
    <property type="match status" value="1"/>
</dbReference>
<protein>
    <submittedName>
        <fullName evidence="2">BTB/POZ domain-containing protein</fullName>
    </submittedName>
</protein>
<feature type="domain" description="BTB" evidence="1">
    <location>
        <begin position="1"/>
        <end position="69"/>
    </location>
</feature>
<dbReference type="Gene3D" id="3.30.710.10">
    <property type="entry name" value="Potassium Channel Kv1.1, Chain A"/>
    <property type="match status" value="1"/>
</dbReference>
<dbReference type="InterPro" id="IPR011333">
    <property type="entry name" value="SKP1/BTB/POZ_sf"/>
</dbReference>
<evidence type="ECO:0000313" key="3">
    <source>
        <dbReference type="Proteomes" id="UP001201812"/>
    </source>
</evidence>
<dbReference type="PANTHER" id="PTHR22744:SF14">
    <property type="entry name" value="BTB DOMAIN-CONTAINING PROTEIN-RELATED"/>
    <property type="match status" value="1"/>
</dbReference>
<dbReference type="EMBL" id="JAKKPZ010000034">
    <property type="protein sequence ID" value="KAI1708690.1"/>
    <property type="molecule type" value="Genomic_DNA"/>
</dbReference>
<dbReference type="PANTHER" id="PTHR22744">
    <property type="entry name" value="HELIX LOOP HELIX PROTEIN 21-RELATED"/>
    <property type="match status" value="1"/>
</dbReference>
<dbReference type="CDD" id="cd18186">
    <property type="entry name" value="BTB_POZ_ZBTB_KLHL-like"/>
    <property type="match status" value="1"/>
</dbReference>
<dbReference type="Proteomes" id="UP001201812">
    <property type="component" value="Unassembled WGS sequence"/>
</dbReference>
<name>A0AAD4MWX1_9BILA</name>